<dbReference type="PANTHER" id="PTHR42879:SF6">
    <property type="entry name" value="NADPH-DEPENDENT REDUCTASE BACG"/>
    <property type="match status" value="1"/>
</dbReference>
<dbReference type="PRINTS" id="PR00081">
    <property type="entry name" value="GDHRDH"/>
</dbReference>
<protein>
    <submittedName>
        <fullName evidence="3">Dehydrogenase</fullName>
    </submittedName>
</protein>
<dbReference type="Gene3D" id="3.40.50.720">
    <property type="entry name" value="NAD(P)-binding Rossmann-like Domain"/>
    <property type="match status" value="1"/>
</dbReference>
<sequence length="257" mass="25771">MDLGLAGTRALVTAASSGLGSACAASLVAEGARVVVSSRDPGRLAAAARDVGAAGHVAADLESAADIAALVATTVGELGGLDVLVVNCGPPPAVTFAEAADDDWDTGHRQVLMSAVRLLRAALPHLVASGRGRVVALTGYGVREPKPGPVISEATRAGVSVLAKVVADTHAGDGVTVNTIAPGPILTDRLRELQGKAAAAAGIDLDEQLRRHCTEIPVGRIGRPDEVGDLCAFLCSAQAGYVTGQTIVVDGGVNRAI</sequence>
<dbReference type="InterPro" id="IPR002347">
    <property type="entry name" value="SDR_fam"/>
</dbReference>
<accession>A0A511DBN4</accession>
<proteinExistence type="inferred from homology"/>
<dbReference type="EMBL" id="BJVJ01000005">
    <property type="protein sequence ID" value="GEL21977.1"/>
    <property type="molecule type" value="Genomic_DNA"/>
</dbReference>
<keyword evidence="2" id="KW-0560">Oxidoreductase</keyword>
<reference evidence="3 4" key="1">
    <citation type="submission" date="2019-07" db="EMBL/GenBank/DDBJ databases">
        <title>Whole genome shotgun sequence of Pseudonocardia sulfidoxydans NBRC 16205.</title>
        <authorList>
            <person name="Hosoyama A."/>
            <person name="Uohara A."/>
            <person name="Ohji S."/>
            <person name="Ichikawa N."/>
        </authorList>
    </citation>
    <scope>NUCLEOTIDE SEQUENCE [LARGE SCALE GENOMIC DNA]</scope>
    <source>
        <strain evidence="3 4">NBRC 16205</strain>
    </source>
</reference>
<name>A0A511DBN4_9PSEU</name>
<organism evidence="3 4">
    <name type="scientific">Pseudonocardia sulfidoxydans NBRC 16205</name>
    <dbReference type="NCBI Taxonomy" id="1223511"/>
    <lineage>
        <taxon>Bacteria</taxon>
        <taxon>Bacillati</taxon>
        <taxon>Actinomycetota</taxon>
        <taxon>Actinomycetes</taxon>
        <taxon>Pseudonocardiales</taxon>
        <taxon>Pseudonocardiaceae</taxon>
        <taxon>Pseudonocardia</taxon>
    </lineage>
</organism>
<comment type="caution">
    <text evidence="3">The sequence shown here is derived from an EMBL/GenBank/DDBJ whole genome shotgun (WGS) entry which is preliminary data.</text>
</comment>
<evidence type="ECO:0000256" key="2">
    <source>
        <dbReference type="ARBA" id="ARBA00023002"/>
    </source>
</evidence>
<dbReference type="SUPFAM" id="SSF51735">
    <property type="entry name" value="NAD(P)-binding Rossmann-fold domains"/>
    <property type="match status" value="1"/>
</dbReference>
<dbReference type="InterPro" id="IPR036291">
    <property type="entry name" value="NAD(P)-bd_dom_sf"/>
</dbReference>
<keyword evidence="4" id="KW-1185">Reference proteome</keyword>
<comment type="similarity">
    <text evidence="1">Belongs to the short-chain dehydrogenases/reductases (SDR) family.</text>
</comment>
<dbReference type="GO" id="GO:0016491">
    <property type="term" value="F:oxidoreductase activity"/>
    <property type="evidence" value="ECO:0007669"/>
    <property type="project" value="UniProtKB-KW"/>
</dbReference>
<evidence type="ECO:0000256" key="1">
    <source>
        <dbReference type="ARBA" id="ARBA00006484"/>
    </source>
</evidence>
<dbReference type="Proteomes" id="UP000321685">
    <property type="component" value="Unassembled WGS sequence"/>
</dbReference>
<gene>
    <name evidence="3" type="ORF">PSU4_09310</name>
</gene>
<dbReference type="FunFam" id="3.40.50.720:FF:000084">
    <property type="entry name" value="Short-chain dehydrogenase reductase"/>
    <property type="match status" value="1"/>
</dbReference>
<evidence type="ECO:0000313" key="3">
    <source>
        <dbReference type="EMBL" id="GEL21977.1"/>
    </source>
</evidence>
<dbReference type="AlphaFoldDB" id="A0A511DBN4"/>
<dbReference type="Pfam" id="PF13561">
    <property type="entry name" value="adh_short_C2"/>
    <property type="match status" value="1"/>
</dbReference>
<dbReference type="PANTHER" id="PTHR42879">
    <property type="entry name" value="3-OXOACYL-(ACYL-CARRIER-PROTEIN) REDUCTASE"/>
    <property type="match status" value="1"/>
</dbReference>
<evidence type="ECO:0000313" key="4">
    <source>
        <dbReference type="Proteomes" id="UP000321685"/>
    </source>
</evidence>
<dbReference type="InterPro" id="IPR050259">
    <property type="entry name" value="SDR"/>
</dbReference>